<keyword evidence="2" id="KW-1185">Reference proteome</keyword>
<accession>A0A2T9YJK8</accession>
<dbReference type="Proteomes" id="UP000245383">
    <property type="component" value="Unassembled WGS sequence"/>
</dbReference>
<evidence type="ECO:0000313" key="1">
    <source>
        <dbReference type="EMBL" id="PVU92499.1"/>
    </source>
</evidence>
<reference evidence="1 2" key="1">
    <citation type="journal article" date="2018" name="MBio">
        <title>Comparative Genomics Reveals the Core Gene Toolbox for the Fungus-Insect Symbiosis.</title>
        <authorList>
            <person name="Wang Y."/>
            <person name="Stata M."/>
            <person name="Wang W."/>
            <person name="Stajich J.E."/>
            <person name="White M.M."/>
            <person name="Moncalvo J.M."/>
        </authorList>
    </citation>
    <scope>NUCLEOTIDE SEQUENCE [LARGE SCALE GENOMIC DNA]</scope>
    <source>
        <strain evidence="1 2">SWE-8-4</strain>
    </source>
</reference>
<comment type="caution">
    <text evidence="1">The sequence shown here is derived from an EMBL/GenBank/DDBJ whole genome shotgun (WGS) entry which is preliminary data.</text>
</comment>
<organism evidence="1 2">
    <name type="scientific">Smittium simulii</name>
    <dbReference type="NCBI Taxonomy" id="133385"/>
    <lineage>
        <taxon>Eukaryota</taxon>
        <taxon>Fungi</taxon>
        <taxon>Fungi incertae sedis</taxon>
        <taxon>Zoopagomycota</taxon>
        <taxon>Kickxellomycotina</taxon>
        <taxon>Harpellomycetes</taxon>
        <taxon>Harpellales</taxon>
        <taxon>Legeriomycetaceae</taxon>
        <taxon>Smittium</taxon>
    </lineage>
</organism>
<sequence length="200" mass="23990">MSNSIKGNNKFESSQKIIIPKEIHYDTQNEINDIQSNIYTKSYIYDSIANNYLNRFKKHTNLFELIYKCNSDFEKIKNHQYSLLDALKKTIKNNDDYDFKKFFKAREIMDHYDFNKYNISECLYVAMKHVIDDLFKNKENMFCASMLDKLIKRFDDYSSNMEKEISITKIFTCLGTECRNKVKNIINNISYTLNQQRKFN</sequence>
<protein>
    <submittedName>
        <fullName evidence="1">Uncharacterized protein</fullName>
    </submittedName>
</protein>
<name>A0A2T9YJK8_9FUNG</name>
<dbReference type="EMBL" id="MBFR01000160">
    <property type="protein sequence ID" value="PVU92499.1"/>
    <property type="molecule type" value="Genomic_DNA"/>
</dbReference>
<dbReference type="AlphaFoldDB" id="A0A2T9YJK8"/>
<proteinExistence type="predicted"/>
<gene>
    <name evidence="1" type="ORF">BB561_003792</name>
</gene>
<evidence type="ECO:0000313" key="2">
    <source>
        <dbReference type="Proteomes" id="UP000245383"/>
    </source>
</evidence>